<name>A0ABV1F0K4_9BACI</name>
<protein>
    <submittedName>
        <fullName evidence="1">Acyl carrier protein</fullName>
    </submittedName>
</protein>
<proteinExistence type="predicted"/>
<reference evidence="1 2" key="1">
    <citation type="submission" date="2024-03" db="EMBL/GenBank/DDBJ databases">
        <title>Human intestinal bacterial collection.</title>
        <authorList>
            <person name="Pauvert C."/>
            <person name="Hitch T.C.A."/>
            <person name="Clavel T."/>
        </authorList>
    </citation>
    <scope>NUCLEOTIDE SEQUENCE [LARGE SCALE GENOMIC DNA]</scope>
    <source>
        <strain evidence="1 2">CLA-SR-H024</strain>
    </source>
</reference>
<dbReference type="RefSeq" id="WP_031536442.1">
    <property type="nucleotide sequence ID" value="NZ_JBBMFN010000021.1"/>
</dbReference>
<dbReference type="NCBIfam" id="NF005502">
    <property type="entry name" value="PRK07117.1"/>
    <property type="match status" value="1"/>
</dbReference>
<dbReference type="Gene3D" id="1.10.1200.10">
    <property type="entry name" value="ACP-like"/>
    <property type="match status" value="1"/>
</dbReference>
<sequence length="86" mass="9635">MLKNEIFKVIKESIYEIVPELEGVNIMIQDSLQELGANSIDRAEIIINTLEIVNASIPMIKFGEAKNINEIVDIIATVINESHVEI</sequence>
<dbReference type="SUPFAM" id="SSF47336">
    <property type="entry name" value="ACP-like"/>
    <property type="match status" value="1"/>
</dbReference>
<gene>
    <name evidence="1" type="ORF">WMO63_10545</name>
</gene>
<dbReference type="EMBL" id="JBBMFN010000021">
    <property type="protein sequence ID" value="MEQ2466103.1"/>
    <property type="molecule type" value="Genomic_DNA"/>
</dbReference>
<comment type="caution">
    <text evidence="1">The sequence shown here is derived from an EMBL/GenBank/DDBJ whole genome shotgun (WGS) entry which is preliminary data.</text>
</comment>
<evidence type="ECO:0000313" key="2">
    <source>
        <dbReference type="Proteomes" id="UP001465426"/>
    </source>
</evidence>
<accession>A0ABV1F0K4</accession>
<evidence type="ECO:0000313" key="1">
    <source>
        <dbReference type="EMBL" id="MEQ2466103.1"/>
    </source>
</evidence>
<organism evidence="1 2">
    <name type="scientific">Niallia hominis</name>
    <dbReference type="NCBI Taxonomy" id="3133173"/>
    <lineage>
        <taxon>Bacteria</taxon>
        <taxon>Bacillati</taxon>
        <taxon>Bacillota</taxon>
        <taxon>Bacilli</taxon>
        <taxon>Bacillales</taxon>
        <taxon>Bacillaceae</taxon>
        <taxon>Niallia</taxon>
    </lineage>
</organism>
<dbReference type="InterPro" id="IPR036736">
    <property type="entry name" value="ACP-like_sf"/>
</dbReference>
<keyword evidence="2" id="KW-1185">Reference proteome</keyword>
<dbReference type="Proteomes" id="UP001465426">
    <property type="component" value="Unassembled WGS sequence"/>
</dbReference>